<evidence type="ECO:0000313" key="3">
    <source>
        <dbReference type="Proteomes" id="UP000237000"/>
    </source>
</evidence>
<protein>
    <submittedName>
        <fullName evidence="2">Uncharacterized protein</fullName>
    </submittedName>
</protein>
<dbReference type="Proteomes" id="UP000237000">
    <property type="component" value="Unassembled WGS sequence"/>
</dbReference>
<proteinExistence type="predicted"/>
<evidence type="ECO:0000256" key="1">
    <source>
        <dbReference type="SAM" id="MobiDB-lite"/>
    </source>
</evidence>
<sequence>TNPADLVGRDSRPGRHSPSGSVRIAQKVHHPDRRVGNGGCSLGPITVLVSRRFVLVLSVDFSGGGFVPLVEHSGSDDLPAALSLREVSANLTRLFPVSWIPIRK</sequence>
<name>A0A2P5FZ64_TREOI</name>
<dbReference type="EMBL" id="JXTC01000003">
    <property type="protein sequence ID" value="POO03076.1"/>
    <property type="molecule type" value="Genomic_DNA"/>
</dbReference>
<feature type="region of interest" description="Disordered" evidence="1">
    <location>
        <begin position="1"/>
        <end position="32"/>
    </location>
</feature>
<organism evidence="2 3">
    <name type="scientific">Trema orientale</name>
    <name type="common">Charcoal tree</name>
    <name type="synonym">Celtis orientalis</name>
    <dbReference type="NCBI Taxonomy" id="63057"/>
    <lineage>
        <taxon>Eukaryota</taxon>
        <taxon>Viridiplantae</taxon>
        <taxon>Streptophyta</taxon>
        <taxon>Embryophyta</taxon>
        <taxon>Tracheophyta</taxon>
        <taxon>Spermatophyta</taxon>
        <taxon>Magnoliopsida</taxon>
        <taxon>eudicotyledons</taxon>
        <taxon>Gunneridae</taxon>
        <taxon>Pentapetalae</taxon>
        <taxon>rosids</taxon>
        <taxon>fabids</taxon>
        <taxon>Rosales</taxon>
        <taxon>Cannabaceae</taxon>
        <taxon>Trema</taxon>
    </lineage>
</organism>
<accession>A0A2P5FZ64</accession>
<keyword evidence="3" id="KW-1185">Reference proteome</keyword>
<feature type="non-terminal residue" evidence="2">
    <location>
        <position position="1"/>
    </location>
</feature>
<gene>
    <name evidence="2" type="ORF">TorRG33x02_011370</name>
</gene>
<dbReference type="AlphaFoldDB" id="A0A2P5FZ64"/>
<comment type="caution">
    <text evidence="2">The sequence shown here is derived from an EMBL/GenBank/DDBJ whole genome shotgun (WGS) entry which is preliminary data.</text>
</comment>
<reference evidence="3" key="1">
    <citation type="submission" date="2016-06" db="EMBL/GenBank/DDBJ databases">
        <title>Parallel loss of symbiosis genes in relatives of nitrogen-fixing non-legume Parasponia.</title>
        <authorList>
            <person name="Van Velzen R."/>
            <person name="Holmer R."/>
            <person name="Bu F."/>
            <person name="Rutten L."/>
            <person name="Van Zeijl A."/>
            <person name="Liu W."/>
            <person name="Santuari L."/>
            <person name="Cao Q."/>
            <person name="Sharma T."/>
            <person name="Shen D."/>
            <person name="Roswanjaya Y."/>
            <person name="Wardhani T."/>
            <person name="Kalhor M.S."/>
            <person name="Jansen J."/>
            <person name="Van den Hoogen J."/>
            <person name="Gungor B."/>
            <person name="Hartog M."/>
            <person name="Hontelez J."/>
            <person name="Verver J."/>
            <person name="Yang W.-C."/>
            <person name="Schijlen E."/>
            <person name="Repin R."/>
            <person name="Schilthuizen M."/>
            <person name="Schranz E."/>
            <person name="Heidstra R."/>
            <person name="Miyata K."/>
            <person name="Fedorova E."/>
            <person name="Kohlen W."/>
            <person name="Bisseling T."/>
            <person name="Smit S."/>
            <person name="Geurts R."/>
        </authorList>
    </citation>
    <scope>NUCLEOTIDE SEQUENCE [LARGE SCALE GENOMIC DNA]</scope>
    <source>
        <strain evidence="3">cv. RG33-2</strain>
    </source>
</reference>
<evidence type="ECO:0000313" key="2">
    <source>
        <dbReference type="EMBL" id="POO03076.1"/>
    </source>
</evidence>
<dbReference type="InParanoid" id="A0A2P5FZ64"/>